<dbReference type="RefSeq" id="WP_346240302.1">
    <property type="nucleotide sequence ID" value="NZ_JAZHYP010000001.1"/>
</dbReference>
<comment type="caution">
    <text evidence="4">The sequence shown here is derived from an EMBL/GenBank/DDBJ whole genome shotgun (WGS) entry which is preliminary data.</text>
</comment>
<organism evidence="4 5">
    <name type="scientific">Mariniflexile soesokkakense</name>
    <dbReference type="NCBI Taxonomy" id="1343160"/>
    <lineage>
        <taxon>Bacteria</taxon>
        <taxon>Pseudomonadati</taxon>
        <taxon>Bacteroidota</taxon>
        <taxon>Flavobacteriia</taxon>
        <taxon>Flavobacteriales</taxon>
        <taxon>Flavobacteriaceae</taxon>
        <taxon>Mariniflexile</taxon>
    </lineage>
</organism>
<sequence length="211" mass="23262">MSVIKFLTSKVFFKQLLLAVGAVVVVSFIILRWLSFTTNHGEFETVPDLKGKSLSVASIELDENNLEMQVQDSANYNPDYPKFSVIDQAPVAGTKVKEDRKIYITVNPSGYRKITVPDLKERTFRQAKPTLEAVGFKVGKLTYVNNIAKDLVLDMTYKGKQIKSGDKLPKTTAIDLVLGNGNRPGSESTEEGDSLPDNQSEDAAPASDLNF</sequence>
<accession>A0ABV0A7K0</accession>
<feature type="transmembrane region" description="Helical" evidence="2">
    <location>
        <begin position="12"/>
        <end position="34"/>
    </location>
</feature>
<evidence type="ECO:0000313" key="4">
    <source>
        <dbReference type="EMBL" id="MEN3322753.1"/>
    </source>
</evidence>
<dbReference type="EMBL" id="JAZHYP010000001">
    <property type="protein sequence ID" value="MEN3322753.1"/>
    <property type="molecule type" value="Genomic_DNA"/>
</dbReference>
<dbReference type="PROSITE" id="PS51178">
    <property type="entry name" value="PASTA"/>
    <property type="match status" value="2"/>
</dbReference>
<feature type="domain" description="PASTA" evidence="3">
    <location>
        <begin position="110"/>
        <end position="180"/>
    </location>
</feature>
<dbReference type="Pfam" id="PF03793">
    <property type="entry name" value="PASTA"/>
    <property type="match status" value="2"/>
</dbReference>
<keyword evidence="5" id="KW-1185">Reference proteome</keyword>
<evidence type="ECO:0000259" key="3">
    <source>
        <dbReference type="PROSITE" id="PS51178"/>
    </source>
</evidence>
<reference evidence="4 5" key="1">
    <citation type="submission" date="2024-01" db="EMBL/GenBank/DDBJ databases">
        <title>Mariniflexile litorale sp. nov., isolated from the shallow sediments of the Sea of Japan.</title>
        <authorList>
            <person name="Romanenko L."/>
            <person name="Bystritskaya E."/>
            <person name="Isaeva M."/>
        </authorList>
    </citation>
    <scope>NUCLEOTIDE SEQUENCE [LARGE SCALE GENOMIC DNA]</scope>
    <source>
        <strain evidence="4 5">KCTC 32427</strain>
    </source>
</reference>
<dbReference type="Gene3D" id="3.30.10.20">
    <property type="match status" value="2"/>
</dbReference>
<feature type="domain" description="PASTA" evidence="3">
    <location>
        <begin position="41"/>
        <end position="108"/>
    </location>
</feature>
<gene>
    <name evidence="4" type="ORF">VP395_03375</name>
</gene>
<keyword evidence="2" id="KW-0472">Membrane</keyword>
<name>A0ABV0A7K0_9FLAO</name>
<dbReference type="CDD" id="cd06577">
    <property type="entry name" value="PASTA_pknB"/>
    <property type="match status" value="2"/>
</dbReference>
<proteinExistence type="predicted"/>
<protein>
    <submittedName>
        <fullName evidence="4">PASTA domain-containing protein</fullName>
    </submittedName>
</protein>
<evidence type="ECO:0000256" key="2">
    <source>
        <dbReference type="SAM" id="Phobius"/>
    </source>
</evidence>
<keyword evidence="2" id="KW-0812">Transmembrane</keyword>
<feature type="region of interest" description="Disordered" evidence="1">
    <location>
        <begin position="176"/>
        <end position="211"/>
    </location>
</feature>
<evidence type="ECO:0000313" key="5">
    <source>
        <dbReference type="Proteomes" id="UP001416393"/>
    </source>
</evidence>
<evidence type="ECO:0000256" key="1">
    <source>
        <dbReference type="SAM" id="MobiDB-lite"/>
    </source>
</evidence>
<keyword evidence="2" id="KW-1133">Transmembrane helix</keyword>
<dbReference type="SMART" id="SM00740">
    <property type="entry name" value="PASTA"/>
    <property type="match status" value="2"/>
</dbReference>
<dbReference type="Proteomes" id="UP001416393">
    <property type="component" value="Unassembled WGS sequence"/>
</dbReference>
<dbReference type="InterPro" id="IPR005543">
    <property type="entry name" value="PASTA_dom"/>
</dbReference>